<comment type="caution">
    <text evidence="1">The sequence shown here is derived from an EMBL/GenBank/DDBJ whole genome shotgun (WGS) entry which is preliminary data.</text>
</comment>
<proteinExistence type="predicted"/>
<keyword evidence="2" id="KW-1185">Reference proteome</keyword>
<protein>
    <submittedName>
        <fullName evidence="1">Uncharacterized protein</fullName>
    </submittedName>
</protein>
<dbReference type="AlphaFoldDB" id="A0AAD7UP32"/>
<reference evidence="1" key="1">
    <citation type="submission" date="2023-01" db="EMBL/GenBank/DDBJ databases">
        <title>Metagenome sequencing of chrysophaentin producing Chrysophaeum taylorii.</title>
        <authorList>
            <person name="Davison J."/>
            <person name="Bewley C."/>
        </authorList>
    </citation>
    <scope>NUCLEOTIDE SEQUENCE</scope>
    <source>
        <strain evidence="1">NIES-1699</strain>
    </source>
</reference>
<sequence>MRRGRRLLVAIVVVVGGGGGGLAALLAMRAHHSAVDLQQRHFLSAELLEATTTTTVVVVGPRPQEEAAPRARTFERFHGMYLCTVGTPCPSYSAGFLTSRAQLLSNPVTDGKMRRANTNMETASYHTMGGPRRYNVWRTVDALDFAVEHLSMYERMLQSQRMPKSPPSPLASALYETFLERLRRYESRLKAKCGGDGPSTSALGPKSRRTVGIMPYYAAGGAGSGHTRFESKALYLNATIRSLRCHFGAVAVSCLHPGDRAYLEKGIGRPYLDDILWIDPEEDLPVRKPSFLGVATIRAMQRRWTDPNSTWHRRYDFAYYTEADQILHLRAKHRDRLYDCLDGVDGGSKLGILTPHRLNALPRSQDFEDVFRAFGQDEDARTLRRVRFGLDDQFDPTEDAWYGNLFRQNGARGGFLRRELDGYGAKNITRVDDDLANASCCYLKSNEADYPYLQRGKSGGVRLDDTRAGDFGLAEDRPSPRQAWSTLRQLLHARSPWS</sequence>
<name>A0AAD7UP32_9STRA</name>
<evidence type="ECO:0000313" key="2">
    <source>
        <dbReference type="Proteomes" id="UP001230188"/>
    </source>
</evidence>
<accession>A0AAD7UP32</accession>
<gene>
    <name evidence="1" type="ORF">CTAYLR_002430</name>
</gene>
<evidence type="ECO:0000313" key="1">
    <source>
        <dbReference type="EMBL" id="KAJ8612098.1"/>
    </source>
</evidence>
<organism evidence="1 2">
    <name type="scientific">Chrysophaeum taylorii</name>
    <dbReference type="NCBI Taxonomy" id="2483200"/>
    <lineage>
        <taxon>Eukaryota</taxon>
        <taxon>Sar</taxon>
        <taxon>Stramenopiles</taxon>
        <taxon>Ochrophyta</taxon>
        <taxon>Pelagophyceae</taxon>
        <taxon>Pelagomonadales</taxon>
        <taxon>Pelagomonadaceae</taxon>
        <taxon>Chrysophaeum</taxon>
    </lineage>
</organism>
<dbReference type="EMBL" id="JAQMWT010000057">
    <property type="protein sequence ID" value="KAJ8612098.1"/>
    <property type="molecule type" value="Genomic_DNA"/>
</dbReference>
<dbReference type="Proteomes" id="UP001230188">
    <property type="component" value="Unassembled WGS sequence"/>
</dbReference>